<protein>
    <submittedName>
        <fullName evidence="2">RICIN domain-containing protein</fullName>
    </submittedName>
</protein>
<dbReference type="InterPro" id="IPR035992">
    <property type="entry name" value="Ricin_B-like_lectins"/>
</dbReference>
<dbReference type="SUPFAM" id="SSF50370">
    <property type="entry name" value="Ricin B-like lectins"/>
    <property type="match status" value="2"/>
</dbReference>
<dbReference type="RefSeq" id="WP_359779954.1">
    <property type="nucleotide sequence ID" value="NZ_JBEYRR010000007.1"/>
</dbReference>
<name>A0ABV3LXD8_9ACTN</name>
<dbReference type="Gene3D" id="2.80.10.50">
    <property type="match status" value="2"/>
</dbReference>
<feature type="domain" description="Ricin B lectin" evidence="1">
    <location>
        <begin position="99"/>
        <end position="238"/>
    </location>
</feature>
<proteinExistence type="predicted"/>
<evidence type="ECO:0000313" key="2">
    <source>
        <dbReference type="EMBL" id="MEW2364128.1"/>
    </source>
</evidence>
<comment type="caution">
    <text evidence="2">The sequence shown here is derived from an EMBL/GenBank/DDBJ whole genome shotgun (WGS) entry which is preliminary data.</text>
</comment>
<dbReference type="PROSITE" id="PS50231">
    <property type="entry name" value="RICIN_B_LECTIN"/>
    <property type="match status" value="2"/>
</dbReference>
<evidence type="ECO:0000313" key="3">
    <source>
        <dbReference type="Proteomes" id="UP001553843"/>
    </source>
</evidence>
<dbReference type="Proteomes" id="UP001553843">
    <property type="component" value="Unassembled WGS sequence"/>
</dbReference>
<keyword evidence="3" id="KW-1185">Reference proteome</keyword>
<gene>
    <name evidence="2" type="ORF">AB0887_19585</name>
</gene>
<dbReference type="EMBL" id="JBEYRS010000007">
    <property type="protein sequence ID" value="MEW2364128.1"/>
    <property type="molecule type" value="Genomic_DNA"/>
</dbReference>
<reference evidence="2 3" key="1">
    <citation type="submission" date="2024-06" db="EMBL/GenBank/DDBJ databases">
        <title>The Natural Products Discovery Center: Release of the First 8490 Sequenced Strains for Exploring Actinobacteria Biosynthetic Diversity.</title>
        <authorList>
            <person name="Kalkreuter E."/>
            <person name="Kautsar S.A."/>
            <person name="Yang D."/>
            <person name="Bader C.D."/>
            <person name="Teijaro C.N."/>
            <person name="Fluegel L."/>
            <person name="Davis C.M."/>
            <person name="Simpson J.R."/>
            <person name="Lauterbach L."/>
            <person name="Steele A.D."/>
            <person name="Gui C."/>
            <person name="Meng S."/>
            <person name="Li G."/>
            <person name="Viehrig K."/>
            <person name="Ye F."/>
            <person name="Su P."/>
            <person name="Kiefer A.F."/>
            <person name="Nichols A."/>
            <person name="Cepeda A.J."/>
            <person name="Yan W."/>
            <person name="Fan B."/>
            <person name="Jiang Y."/>
            <person name="Adhikari A."/>
            <person name="Zheng C.-J."/>
            <person name="Schuster L."/>
            <person name="Cowan T.M."/>
            <person name="Smanski M.J."/>
            <person name="Chevrette M.G."/>
            <person name="De Carvalho L.P.S."/>
            <person name="Shen B."/>
        </authorList>
    </citation>
    <scope>NUCLEOTIDE SEQUENCE [LARGE SCALE GENOMIC DNA]</scope>
    <source>
        <strain evidence="2 3">NPDC047833</strain>
    </source>
</reference>
<dbReference type="Pfam" id="PF14200">
    <property type="entry name" value="RicinB_lectin_2"/>
    <property type="match status" value="2"/>
</dbReference>
<accession>A0ABV3LXD8</accession>
<sequence length="338" mass="36276">MRRHTHQQHRKSPPGRALMVAWVVGGLLAAFTAFPAVPAAATDRSALAADSHADINIVALHSGMCLEVGSTASGEPVRQRNCAGKRGALWTLRQSPTGSDLVRIVNPSSGLCMAVADSSSADGAAVRQGSCGAETGIDFRLVDSGEGAWLQPMTASPRKCVGITDSSTADRAELRQWSCTSTAGIRFQQRRPPHEWRTTIVNSTSGKCLGMRNASHVELEWAVQRTCSGSADETWRIVALGGGSVAIVNVNSDKCLMATRDTNGAPGSQAKQATCDGYSYQRWSMEEQGPGVYALSNHFLRQYLGLRPPVIADAALAEFWERSPDRGQEWRIDAGEPR</sequence>
<dbReference type="CDD" id="cd00161">
    <property type="entry name" value="beta-trefoil_Ricin-like"/>
    <property type="match status" value="3"/>
</dbReference>
<dbReference type="InterPro" id="IPR000772">
    <property type="entry name" value="Ricin_B_lectin"/>
</dbReference>
<evidence type="ECO:0000259" key="1">
    <source>
        <dbReference type="SMART" id="SM00458"/>
    </source>
</evidence>
<organism evidence="2 3">
    <name type="scientific">Streptomyces huasconensis</name>
    <dbReference type="NCBI Taxonomy" id="1854574"/>
    <lineage>
        <taxon>Bacteria</taxon>
        <taxon>Bacillati</taxon>
        <taxon>Actinomycetota</taxon>
        <taxon>Actinomycetes</taxon>
        <taxon>Kitasatosporales</taxon>
        <taxon>Streptomycetaceae</taxon>
        <taxon>Streptomyces</taxon>
    </lineage>
</organism>
<dbReference type="SMART" id="SM00458">
    <property type="entry name" value="RICIN"/>
    <property type="match status" value="1"/>
</dbReference>